<feature type="transmembrane region" description="Helical" evidence="4">
    <location>
        <begin position="12"/>
        <end position="33"/>
    </location>
</feature>
<keyword evidence="2 4" id="KW-1133">Transmembrane helix</keyword>
<feature type="transmembrane region" description="Helical" evidence="4">
    <location>
        <begin position="350"/>
        <end position="367"/>
    </location>
</feature>
<dbReference type="InterPro" id="IPR036259">
    <property type="entry name" value="MFS_trans_sf"/>
</dbReference>
<feature type="transmembrane region" description="Helical" evidence="4">
    <location>
        <begin position="373"/>
        <end position="394"/>
    </location>
</feature>
<comment type="caution">
    <text evidence="6">The sequence shown here is derived from an EMBL/GenBank/DDBJ whole genome shotgun (WGS) entry which is preliminary data.</text>
</comment>
<dbReference type="PROSITE" id="PS50850">
    <property type="entry name" value="MFS"/>
    <property type="match status" value="1"/>
</dbReference>
<dbReference type="PANTHER" id="PTHR42910">
    <property type="entry name" value="TRANSPORTER SCO4007-RELATED"/>
    <property type="match status" value="1"/>
</dbReference>
<evidence type="ECO:0000259" key="5">
    <source>
        <dbReference type="PROSITE" id="PS50850"/>
    </source>
</evidence>
<dbReference type="InterPro" id="IPR020846">
    <property type="entry name" value="MFS_dom"/>
</dbReference>
<proteinExistence type="predicted"/>
<feature type="domain" description="Major facilitator superfamily (MFS) profile" evidence="5">
    <location>
        <begin position="14"/>
        <end position="402"/>
    </location>
</feature>
<feature type="transmembrane region" description="Helical" evidence="4">
    <location>
        <begin position="311"/>
        <end position="329"/>
    </location>
</feature>
<feature type="transmembrane region" description="Helical" evidence="4">
    <location>
        <begin position="287"/>
        <end position="305"/>
    </location>
</feature>
<evidence type="ECO:0000313" key="6">
    <source>
        <dbReference type="EMBL" id="KAB0641315.1"/>
    </source>
</evidence>
<feature type="transmembrane region" description="Helical" evidence="4">
    <location>
        <begin position="171"/>
        <end position="193"/>
    </location>
</feature>
<feature type="transmembrane region" description="Helical" evidence="4">
    <location>
        <begin position="226"/>
        <end position="249"/>
    </location>
</feature>
<gene>
    <name evidence="6" type="ORF">F7R25_02015</name>
</gene>
<feature type="transmembrane region" description="Helical" evidence="4">
    <location>
        <begin position="144"/>
        <end position="165"/>
    </location>
</feature>
<dbReference type="RefSeq" id="WP_081069877.1">
    <property type="nucleotide sequence ID" value="NZ_CABVPM010000003.1"/>
</dbReference>
<evidence type="ECO:0000313" key="7">
    <source>
        <dbReference type="Proteomes" id="UP000473470"/>
    </source>
</evidence>
<keyword evidence="3 4" id="KW-0472">Membrane</keyword>
<dbReference type="GO" id="GO:0022857">
    <property type="term" value="F:transmembrane transporter activity"/>
    <property type="evidence" value="ECO:0007669"/>
    <property type="project" value="InterPro"/>
</dbReference>
<protein>
    <submittedName>
        <fullName evidence="6">MFS transporter</fullName>
    </submittedName>
</protein>
<dbReference type="AlphaFoldDB" id="A0A6L3N6C5"/>
<dbReference type="InterPro" id="IPR011701">
    <property type="entry name" value="MFS"/>
</dbReference>
<dbReference type="CDD" id="cd17324">
    <property type="entry name" value="MFS_NepI_like"/>
    <property type="match status" value="1"/>
</dbReference>
<dbReference type="SUPFAM" id="SSF103473">
    <property type="entry name" value="MFS general substrate transporter"/>
    <property type="match status" value="1"/>
</dbReference>
<reference evidence="6 7" key="1">
    <citation type="submission" date="2019-09" db="EMBL/GenBank/DDBJ databases">
        <title>Draft genome sequences of 48 bacterial type strains from the CCUG.</title>
        <authorList>
            <person name="Tunovic T."/>
            <person name="Pineiro-Iglesias B."/>
            <person name="Unosson C."/>
            <person name="Inganas E."/>
            <person name="Ohlen M."/>
            <person name="Cardew S."/>
            <person name="Jensie-Markopoulos S."/>
            <person name="Salva-Serra F."/>
            <person name="Jaen-Luchoro D."/>
            <person name="Karlsson R."/>
            <person name="Svensson-Stadler L."/>
            <person name="Chun J."/>
            <person name="Moore E."/>
        </authorList>
    </citation>
    <scope>NUCLEOTIDE SEQUENCE [LARGE SCALE GENOMIC DNA]</scope>
    <source>
        <strain evidence="6 7">CCUG 65686</strain>
    </source>
</reference>
<evidence type="ECO:0000256" key="1">
    <source>
        <dbReference type="ARBA" id="ARBA00022692"/>
    </source>
</evidence>
<organism evidence="6 7">
    <name type="scientific">Burkholderia stagnalis</name>
    <dbReference type="NCBI Taxonomy" id="1503054"/>
    <lineage>
        <taxon>Bacteria</taxon>
        <taxon>Pseudomonadati</taxon>
        <taxon>Pseudomonadota</taxon>
        <taxon>Betaproteobacteria</taxon>
        <taxon>Burkholderiales</taxon>
        <taxon>Burkholderiaceae</taxon>
        <taxon>Burkholderia</taxon>
        <taxon>Burkholderia cepacia complex</taxon>
    </lineage>
</organism>
<dbReference type="Proteomes" id="UP000473470">
    <property type="component" value="Unassembled WGS sequence"/>
</dbReference>
<evidence type="ECO:0000256" key="4">
    <source>
        <dbReference type="SAM" id="Phobius"/>
    </source>
</evidence>
<feature type="transmembrane region" description="Helical" evidence="4">
    <location>
        <begin position="110"/>
        <end position="132"/>
    </location>
</feature>
<dbReference type="Pfam" id="PF07690">
    <property type="entry name" value="MFS_1"/>
    <property type="match status" value="1"/>
</dbReference>
<feature type="transmembrane region" description="Helical" evidence="4">
    <location>
        <begin position="255"/>
        <end position="275"/>
    </location>
</feature>
<dbReference type="EMBL" id="VZOK01000002">
    <property type="protein sequence ID" value="KAB0641315.1"/>
    <property type="molecule type" value="Genomic_DNA"/>
</dbReference>
<evidence type="ECO:0000256" key="3">
    <source>
        <dbReference type="ARBA" id="ARBA00023136"/>
    </source>
</evidence>
<evidence type="ECO:0000256" key="2">
    <source>
        <dbReference type="ARBA" id="ARBA00022989"/>
    </source>
</evidence>
<feature type="transmembrane region" description="Helical" evidence="4">
    <location>
        <begin position="86"/>
        <end position="104"/>
    </location>
</feature>
<sequence>MKTPQQEHDRAVARAPARGLSAFIATAAGAAIANNYTLQPALPEIAREFHTPLATTGLVAGSMQIGYMLGILLLVPVGDKVSPSRLVFLQFAVLTVALGLAALAPSLYALALVGCVIGAMATNAVHLATVAFRAAAPDERGKAVGTVGTGMSAGILLSRFVGGALSERAGWRAMLVVSAVIALVLAVLTYRLLPVDQTRSKERYRELLGSLPALVRRYPLLREGMFVGACWFFVFSMLWITLVVAVAGPPLDLNAAQAGMFGFAGALGLFATRAAGRLADRRGARPVIAGGFLLVIAGVAIILLASSSIPGIAVGVVLFDIGCFSAQVANQTRLLAIDAASRSRIYSIYMLAYYAAGAVGSIVGPVILERHGWSAVCKLAVVIAVVGLGVTLMSNLTARKARSKDGIPELSESVGSDGKGL</sequence>
<feature type="transmembrane region" description="Helical" evidence="4">
    <location>
        <begin position="53"/>
        <end position="74"/>
    </location>
</feature>
<dbReference type="Gene3D" id="1.20.1250.20">
    <property type="entry name" value="MFS general substrate transporter like domains"/>
    <property type="match status" value="1"/>
</dbReference>
<accession>A0A6L3N6C5</accession>
<keyword evidence="1 4" id="KW-0812">Transmembrane</keyword>
<dbReference type="PANTHER" id="PTHR42910:SF1">
    <property type="entry name" value="MAJOR FACILITATOR SUPERFAMILY (MFS) PROFILE DOMAIN-CONTAINING PROTEIN"/>
    <property type="match status" value="1"/>
</dbReference>
<name>A0A6L3N6C5_9BURK</name>